<comment type="caution">
    <text evidence="10">Lacks conserved residue(s) required for the propagation of feature annotation.</text>
</comment>
<dbReference type="GO" id="GO:0052381">
    <property type="term" value="F:tRNA dimethylallyltransferase activity"/>
    <property type="evidence" value="ECO:0007669"/>
    <property type="project" value="UniProtKB-UniRule"/>
</dbReference>
<dbReference type="GO" id="GO:0005524">
    <property type="term" value="F:ATP binding"/>
    <property type="evidence" value="ECO:0007669"/>
    <property type="project" value="UniProtKB-UniRule"/>
</dbReference>
<evidence type="ECO:0000313" key="14">
    <source>
        <dbReference type="EMBL" id="BBN49143.1"/>
    </source>
</evidence>
<dbReference type="PANTHER" id="PTHR11088:SF60">
    <property type="entry name" value="TRNA DIMETHYLALLYLTRANSFERASE"/>
    <property type="match status" value="1"/>
</dbReference>
<dbReference type="SUPFAM" id="SSF52540">
    <property type="entry name" value="P-loop containing nucleoside triphosphate hydrolases"/>
    <property type="match status" value="1"/>
</dbReference>
<keyword evidence="5 10" id="KW-0819">tRNA processing</keyword>
<dbReference type="AlphaFoldDB" id="A0AAI8X3V6"/>
<dbReference type="PANTHER" id="PTHR11088">
    <property type="entry name" value="TRNA DIMETHYLALLYLTRANSFERASE"/>
    <property type="match status" value="1"/>
</dbReference>
<evidence type="ECO:0000256" key="7">
    <source>
        <dbReference type="ARBA" id="ARBA00022840"/>
    </source>
</evidence>
<dbReference type="Gene3D" id="1.10.20.140">
    <property type="match status" value="1"/>
</dbReference>
<feature type="binding site" evidence="10">
    <location>
        <begin position="244"/>
        <end position="251"/>
    </location>
    <ligand>
        <name>ATP</name>
        <dbReference type="ChEBI" id="CHEBI:30616"/>
    </ligand>
</feature>
<dbReference type="GO" id="GO:0006400">
    <property type="term" value="P:tRNA modification"/>
    <property type="evidence" value="ECO:0007669"/>
    <property type="project" value="TreeGrafter"/>
</dbReference>
<dbReference type="FunFam" id="1.10.20.140:FF:000001">
    <property type="entry name" value="tRNA dimethylallyltransferase"/>
    <property type="match status" value="1"/>
</dbReference>
<dbReference type="EC" id="2.5.1.75" evidence="10"/>
<feature type="site" description="Interaction with substrate tRNA" evidence="10">
    <location>
        <position position="338"/>
    </location>
</feature>
<comment type="subunit">
    <text evidence="10">Monomer.</text>
</comment>
<gene>
    <name evidence="10" type="primary">miaA</name>
    <name evidence="14" type="ORF">JPH1_36180</name>
</gene>
<evidence type="ECO:0000256" key="9">
    <source>
        <dbReference type="ARBA" id="ARBA00049563"/>
    </source>
</evidence>
<sequence>MLSVIAIVPSAPVLVPELAGTAADELAELSAATLAAAALLPDRWLIIGTGAADQELGDDAVGTFAGFGMDVPVRLSPPADGRAETAPAALPLCALLGGWLRGQVQPQAAARARIYRADHDADTAVRRGRQLRAELDALPEPVGVLVVADGANTLTPAAPGGHHPGDAAAQQALDDALAGGDIAALRRLPGQILGRVAFGVLAGLAEPGPRSAKELYRGGALRGGLLRRRLAAVTAAVRPLAIIGPTGTGKSQLALDVAERLGPLGAEIVNADAMQLYRGMDIGTAKLPVDARRGIPHHQLDVLDVTQTATVARYQRAAAADIEAILAAGAVPIIVGGSMLYIQSLLDDWSFPATDPRVRARWERRLAEVGVGELHAELARRDPAAAAAILPTDARRTVRALEVIELTGRPFAASAPRIGAPRWDTVIIGLDCDTTLLDERLARRTDAMFEQGLVAEVTGLLGRGLRDGVTAARALGYAQVIAALDAGGGDEQLRQAREQTYAGTRRYVRRQRSWFRRDHRVRWLDAGACSPPRLVDAALDAWRHVS</sequence>
<evidence type="ECO:0000256" key="4">
    <source>
        <dbReference type="ARBA" id="ARBA00022679"/>
    </source>
</evidence>
<keyword evidence="4 10" id="KW-0808">Transferase</keyword>
<dbReference type="InterPro" id="IPR039657">
    <property type="entry name" value="Dimethylallyltransferase"/>
</dbReference>
<evidence type="ECO:0000256" key="3">
    <source>
        <dbReference type="ARBA" id="ARBA00005842"/>
    </source>
</evidence>
<reference evidence="14 15" key="1">
    <citation type="submission" date="2019-09" db="EMBL/GenBank/DDBJ databases">
        <title>Complete genome sequence of Mycobacterium avium subsp. hominissuis strain JP-H-1.</title>
        <authorList>
            <person name="Kinoshita Y."/>
            <person name="Niwa H."/>
            <person name="Uchida-Fujii E."/>
            <person name="Nukada T."/>
        </authorList>
    </citation>
    <scope>NUCLEOTIDE SEQUENCE [LARGE SCALE GENOMIC DNA]</scope>
    <source>
        <strain evidence="14 15">JP-H-1</strain>
    </source>
</reference>
<evidence type="ECO:0000256" key="5">
    <source>
        <dbReference type="ARBA" id="ARBA00022694"/>
    </source>
</evidence>
<evidence type="ECO:0000256" key="10">
    <source>
        <dbReference type="HAMAP-Rule" id="MF_00185"/>
    </source>
</evidence>
<keyword evidence="7 10" id="KW-0067">ATP-binding</keyword>
<name>A0AAI8X3V6_MYCAV</name>
<dbReference type="HAMAP" id="MF_00185">
    <property type="entry name" value="IPP_trans"/>
    <property type="match status" value="1"/>
</dbReference>
<feature type="binding site" evidence="10">
    <location>
        <begin position="246"/>
        <end position="251"/>
    </location>
    <ligand>
        <name>substrate</name>
    </ligand>
</feature>
<organism evidence="14 15">
    <name type="scientific">Mycobacterium avium subsp. hominissuis</name>
    <dbReference type="NCBI Taxonomy" id="439334"/>
    <lineage>
        <taxon>Bacteria</taxon>
        <taxon>Bacillati</taxon>
        <taxon>Actinomycetota</taxon>
        <taxon>Actinomycetes</taxon>
        <taxon>Mycobacteriales</taxon>
        <taxon>Mycobacteriaceae</taxon>
        <taxon>Mycobacterium</taxon>
        <taxon>Mycobacterium avium complex (MAC)</taxon>
    </lineage>
</organism>
<dbReference type="Proteomes" id="UP000327362">
    <property type="component" value="Chromosome"/>
</dbReference>
<protein>
    <recommendedName>
        <fullName evidence="10">tRNA dimethylallyltransferase</fullName>
        <ecNumber evidence="10">2.5.1.75</ecNumber>
    </recommendedName>
    <alternativeName>
        <fullName evidence="10">Dimethylallyl diphosphate:tRNA dimethylallyltransferase</fullName>
        <shortName evidence="10">DMAPP:tRNA dimethylallyltransferase</shortName>
        <shortName evidence="10">DMATase</shortName>
    </alternativeName>
    <alternativeName>
        <fullName evidence="10">Isopentenyl-diphosphate:tRNA isopentenyltransferase</fullName>
        <shortName evidence="10">IPP transferase</shortName>
        <shortName evidence="10">IPPT</shortName>
        <shortName evidence="10">IPTase</shortName>
    </alternativeName>
</protein>
<evidence type="ECO:0000256" key="8">
    <source>
        <dbReference type="ARBA" id="ARBA00022842"/>
    </source>
</evidence>
<dbReference type="EMBL" id="AP020326">
    <property type="protein sequence ID" value="BBN49143.1"/>
    <property type="molecule type" value="Genomic_DNA"/>
</dbReference>
<proteinExistence type="inferred from homology"/>
<evidence type="ECO:0000256" key="13">
    <source>
        <dbReference type="RuleBase" id="RU003785"/>
    </source>
</evidence>
<accession>A0AAI8X3V6</accession>
<comment type="catalytic activity">
    <reaction evidence="9 10 11">
        <text>adenosine(37) in tRNA + dimethylallyl diphosphate = N(6)-dimethylallyladenosine(37) in tRNA + diphosphate</text>
        <dbReference type="Rhea" id="RHEA:26482"/>
        <dbReference type="Rhea" id="RHEA-COMP:10162"/>
        <dbReference type="Rhea" id="RHEA-COMP:10375"/>
        <dbReference type="ChEBI" id="CHEBI:33019"/>
        <dbReference type="ChEBI" id="CHEBI:57623"/>
        <dbReference type="ChEBI" id="CHEBI:74411"/>
        <dbReference type="ChEBI" id="CHEBI:74415"/>
        <dbReference type="EC" id="2.5.1.75"/>
    </reaction>
</comment>
<evidence type="ECO:0000256" key="11">
    <source>
        <dbReference type="RuleBase" id="RU003783"/>
    </source>
</evidence>
<dbReference type="Gene3D" id="3.40.50.300">
    <property type="entry name" value="P-loop containing nucleotide triphosphate hydrolases"/>
    <property type="match status" value="1"/>
</dbReference>
<evidence type="ECO:0000256" key="2">
    <source>
        <dbReference type="ARBA" id="ARBA00003213"/>
    </source>
</evidence>
<evidence type="ECO:0000313" key="15">
    <source>
        <dbReference type="Proteomes" id="UP000327362"/>
    </source>
</evidence>
<comment type="function">
    <text evidence="2 10 12">Catalyzes the transfer of a dimethylallyl group onto the adenine at position 37 in tRNAs that read codons beginning with uridine, leading to the formation of N6-(dimethylallyl)adenosine (i(6)A).</text>
</comment>
<dbReference type="Gene3D" id="3.40.830.10">
    <property type="entry name" value="LigB-like"/>
    <property type="match status" value="1"/>
</dbReference>
<dbReference type="Pfam" id="PF01715">
    <property type="entry name" value="IPPT"/>
    <property type="match status" value="1"/>
</dbReference>
<keyword evidence="6 10" id="KW-0547">Nucleotide-binding</keyword>
<dbReference type="NCBIfam" id="TIGR00174">
    <property type="entry name" value="miaA"/>
    <property type="match status" value="1"/>
</dbReference>
<dbReference type="InterPro" id="IPR027417">
    <property type="entry name" value="P-loop_NTPase"/>
</dbReference>
<evidence type="ECO:0000256" key="12">
    <source>
        <dbReference type="RuleBase" id="RU003784"/>
    </source>
</evidence>
<feature type="site" description="Interaction with substrate tRNA" evidence="10">
    <location>
        <position position="359"/>
    </location>
</feature>
<evidence type="ECO:0000256" key="1">
    <source>
        <dbReference type="ARBA" id="ARBA00001946"/>
    </source>
</evidence>
<evidence type="ECO:0000256" key="6">
    <source>
        <dbReference type="ARBA" id="ARBA00022741"/>
    </source>
</evidence>
<comment type="similarity">
    <text evidence="3 10 13">Belongs to the IPP transferase family.</text>
</comment>
<comment type="cofactor">
    <cofactor evidence="1 10">
        <name>Mg(2+)</name>
        <dbReference type="ChEBI" id="CHEBI:18420"/>
    </cofactor>
</comment>
<dbReference type="InterPro" id="IPR018022">
    <property type="entry name" value="IPT"/>
</dbReference>
<keyword evidence="8 10" id="KW-0460">Magnesium</keyword>